<dbReference type="EMBL" id="NRJH01000064">
    <property type="protein sequence ID" value="RIY31509.1"/>
    <property type="molecule type" value="Genomic_DNA"/>
</dbReference>
<name>A0A3A1Y2I4_9GAMM</name>
<evidence type="ECO:0000256" key="1">
    <source>
        <dbReference type="SAM" id="MobiDB-lite"/>
    </source>
</evidence>
<reference evidence="2 3" key="1">
    <citation type="submission" date="2017-08" db="EMBL/GenBank/DDBJ databases">
        <title>Reclassification of Bisgaard taxon 37 and 44.</title>
        <authorList>
            <person name="Christensen H."/>
        </authorList>
    </citation>
    <scope>NUCLEOTIDE SEQUENCE [LARGE SCALE GENOMIC DNA]</scope>
    <source>
        <strain evidence="2 3">B96_4</strain>
    </source>
</reference>
<feature type="region of interest" description="Disordered" evidence="1">
    <location>
        <begin position="215"/>
        <end position="252"/>
    </location>
</feature>
<dbReference type="AlphaFoldDB" id="A0A3A1Y2I4"/>
<evidence type="ECO:0000313" key="3">
    <source>
        <dbReference type="Proteomes" id="UP000266258"/>
    </source>
</evidence>
<gene>
    <name evidence="2" type="ORF">CJP74_07040</name>
</gene>
<accession>A0A3A1Y2I4</accession>
<protein>
    <submittedName>
        <fullName evidence="2">Uncharacterized protein</fullName>
    </submittedName>
</protein>
<comment type="caution">
    <text evidence="2">The sequence shown here is derived from an EMBL/GenBank/DDBJ whole genome shotgun (WGS) entry which is preliminary data.</text>
</comment>
<sequence>MRFRSRHKSARFRELQQKQLELKKFRKIARADKDRSFTRPTSTTIVAKAAQNKKSNMQGAKRQRVRKSVLLAEIEWLERKTAKMLAEQAQELAKQDHDVLTTQEIDNIVEQVIGDELEHQEHGELELTPQEQAEFEELFNDKYEDILNDAEHLEQLKELANLHYQALPEDEVDYADIQTHLPQVEASENTSVSLSADITFTDEYNFKQGTTLSSTKVELDNEQQQEPLTQDKNPSPQEAICLTDAPNSKEKK</sequence>
<feature type="compositionally biased region" description="Polar residues" evidence="1">
    <location>
        <begin position="215"/>
        <end position="236"/>
    </location>
</feature>
<dbReference type="Proteomes" id="UP000266258">
    <property type="component" value="Unassembled WGS sequence"/>
</dbReference>
<organism evidence="2 3">
    <name type="scientific">Psittacicella melopsittaci</name>
    <dbReference type="NCBI Taxonomy" id="2028576"/>
    <lineage>
        <taxon>Bacteria</taxon>
        <taxon>Pseudomonadati</taxon>
        <taxon>Pseudomonadota</taxon>
        <taxon>Gammaproteobacteria</taxon>
        <taxon>Pasteurellales</taxon>
        <taxon>Psittacicellaceae</taxon>
        <taxon>Psittacicella</taxon>
    </lineage>
</organism>
<proteinExistence type="predicted"/>
<evidence type="ECO:0000313" key="2">
    <source>
        <dbReference type="EMBL" id="RIY31509.1"/>
    </source>
</evidence>
<keyword evidence="3" id="KW-1185">Reference proteome</keyword>